<dbReference type="EMBL" id="CAICTM010000161">
    <property type="protein sequence ID" value="CAB9503306.1"/>
    <property type="molecule type" value="Genomic_DNA"/>
</dbReference>
<sequence length="581" mass="62207">MSASSKKRDIKIRRSWEINGDIESDKDYWITRAGQRSHLYAAGFQQEDFQKPTVTVSAPYMSYIMCNQRCDTLLKAAGTAIEELGGKAFMNMTPVVSDGQTIGSAGMRYSLVSRELIADSIELMTDAYRTDAVMTFGGCDKTNPAALMPLARTNCIGITLYPGTAAAGKHPRTGEMLSQHSPYEASGAYSAGLLDIEELSQIEKHTCPGSGTCSGMFTANTMSTCIEALGMTVPNSSTAPALNANGEIHEQVLENCIQSATCLFEMMEKNVRVRDILTKEAFENSITVMMALGGSTNGVLHLLALAKEAEVELSIEEFNVIADKTPLLANLTPEGKYNVVDLHAIGGLPLVMKHLLDHGLLHGDCLTVTGKTVAENLKDVPSLPEDQDIIKPLTNPIAPPGRHILILTGSLAPGGAVIKTSGKDFPRWEGPVVVCDSEQAGLDTILQGKLQRGQALVIRNEGPKGAPGMPELLGCSAALVGRGLGPHCPLITDARFSGATRGIMIGHVVPESVHLGPLALLRTGDTIVIDVGRRALDWKVSEEEKQERSKDWRPPPSRVTTGILRKYAALVGDASHGAICN</sequence>
<comment type="similarity">
    <text evidence="1">Belongs to the IlvD/Edd family.</text>
</comment>
<evidence type="ECO:0000256" key="4">
    <source>
        <dbReference type="ARBA" id="ARBA00023014"/>
    </source>
</evidence>
<dbReference type="InterPro" id="IPR042096">
    <property type="entry name" value="Dihydro-acid_dehy_C"/>
</dbReference>
<reference evidence="13" key="1">
    <citation type="submission" date="2020-06" db="EMBL/GenBank/DDBJ databases">
        <authorList>
            <consortium name="Plant Systems Biology data submission"/>
        </authorList>
    </citation>
    <scope>NUCLEOTIDE SEQUENCE</scope>
    <source>
        <strain evidence="13">D6</strain>
    </source>
</reference>
<dbReference type="PANTHER" id="PTHR21000">
    <property type="entry name" value="DIHYDROXY-ACID DEHYDRATASE DAD"/>
    <property type="match status" value="1"/>
</dbReference>
<dbReference type="GO" id="GO:0004160">
    <property type="term" value="F:dihydroxy-acid dehydratase activity"/>
    <property type="evidence" value="ECO:0007669"/>
    <property type="project" value="UniProtKB-EC"/>
</dbReference>
<comment type="caution">
    <text evidence="13">The sequence shown here is derived from an EMBL/GenBank/DDBJ whole genome shotgun (WGS) entry which is preliminary data.</text>
</comment>
<gene>
    <name evidence="13" type="ORF">SEMRO_162_G072700.1</name>
</gene>
<evidence type="ECO:0000256" key="3">
    <source>
        <dbReference type="ARBA" id="ARBA00023004"/>
    </source>
</evidence>
<dbReference type="GO" id="GO:0009082">
    <property type="term" value="P:branched-chain amino acid biosynthetic process"/>
    <property type="evidence" value="ECO:0007669"/>
    <property type="project" value="TreeGrafter"/>
</dbReference>
<evidence type="ECO:0000256" key="9">
    <source>
        <dbReference type="ARBA" id="ARBA00029490"/>
    </source>
</evidence>
<evidence type="ECO:0000313" key="14">
    <source>
        <dbReference type="Proteomes" id="UP001153069"/>
    </source>
</evidence>
<comment type="catalytic activity">
    <reaction evidence="10">
        <text>(2R,3R)-2,3-dihydroxy-3-methylpentanoate = (S)-3-methyl-2-oxopentanoate + H2O</text>
        <dbReference type="Rhea" id="RHEA:27694"/>
        <dbReference type="ChEBI" id="CHEBI:15377"/>
        <dbReference type="ChEBI" id="CHEBI:35146"/>
        <dbReference type="ChEBI" id="CHEBI:49258"/>
        <dbReference type="EC" id="4.2.1.9"/>
    </reaction>
    <physiologicalReaction direction="left-to-right" evidence="10">
        <dbReference type="Rhea" id="RHEA:27695"/>
    </physiologicalReaction>
</comment>
<accession>A0A9N8H6Y9</accession>
<name>A0A9N8H6Y9_9STRA</name>
<dbReference type="InterPro" id="IPR056740">
    <property type="entry name" value="ILV_EDD_C"/>
</dbReference>
<evidence type="ECO:0000313" key="13">
    <source>
        <dbReference type="EMBL" id="CAB9503306.1"/>
    </source>
</evidence>
<dbReference type="InterPro" id="IPR050165">
    <property type="entry name" value="DHAD_IlvD/Edd"/>
</dbReference>
<dbReference type="EC" id="4.2.1.9" evidence="9"/>
<dbReference type="OrthoDB" id="1294at2759"/>
<keyword evidence="3" id="KW-0408">Iron</keyword>
<evidence type="ECO:0000256" key="2">
    <source>
        <dbReference type="ARBA" id="ARBA00022723"/>
    </source>
</evidence>
<dbReference type="SUPFAM" id="SSF52016">
    <property type="entry name" value="LeuD/IlvD-like"/>
    <property type="match status" value="1"/>
</dbReference>
<comment type="catalytic activity">
    <reaction evidence="6">
        <text>(2R)-2,3-dihydroxy-3-methylbutanoate = 3-methyl-2-oxobutanoate + H2O</text>
        <dbReference type="Rhea" id="RHEA:24809"/>
        <dbReference type="ChEBI" id="CHEBI:11851"/>
        <dbReference type="ChEBI" id="CHEBI:15377"/>
        <dbReference type="ChEBI" id="CHEBI:49072"/>
        <dbReference type="EC" id="4.2.1.9"/>
    </reaction>
    <physiologicalReaction direction="left-to-right" evidence="6">
        <dbReference type="Rhea" id="RHEA:24810"/>
    </physiologicalReaction>
</comment>
<organism evidence="13 14">
    <name type="scientific">Seminavis robusta</name>
    <dbReference type="NCBI Taxonomy" id="568900"/>
    <lineage>
        <taxon>Eukaryota</taxon>
        <taxon>Sar</taxon>
        <taxon>Stramenopiles</taxon>
        <taxon>Ochrophyta</taxon>
        <taxon>Bacillariophyta</taxon>
        <taxon>Bacillariophyceae</taxon>
        <taxon>Bacillariophycidae</taxon>
        <taxon>Naviculales</taxon>
        <taxon>Naviculaceae</taxon>
        <taxon>Seminavis</taxon>
    </lineage>
</organism>
<dbReference type="InterPro" id="IPR037237">
    <property type="entry name" value="IlvD/EDD_N"/>
</dbReference>
<keyword evidence="4" id="KW-0411">Iron-sulfur</keyword>
<evidence type="ECO:0000256" key="1">
    <source>
        <dbReference type="ARBA" id="ARBA00006486"/>
    </source>
</evidence>
<evidence type="ECO:0000259" key="11">
    <source>
        <dbReference type="Pfam" id="PF00920"/>
    </source>
</evidence>
<evidence type="ECO:0000256" key="8">
    <source>
        <dbReference type="ARBA" id="ARBA00029437"/>
    </source>
</evidence>
<dbReference type="PANTHER" id="PTHR21000:SF5">
    <property type="entry name" value="DIHYDROXY-ACID DEHYDRATASE, MITOCHONDRIAL"/>
    <property type="match status" value="1"/>
</dbReference>
<comment type="pathway">
    <text evidence="8">Amino-acid biosynthesis; L-isoleucine biosynthesis; L-isoleucine from 2-oxobutanoate: step 3/4.</text>
</comment>
<evidence type="ECO:0000259" key="12">
    <source>
        <dbReference type="Pfam" id="PF24877"/>
    </source>
</evidence>
<keyword evidence="5" id="KW-0456">Lyase</keyword>
<keyword evidence="2" id="KW-0479">Metal-binding</keyword>
<dbReference type="FunFam" id="3.50.30.80:FF:000001">
    <property type="entry name" value="Dihydroxy-acid dehydratase"/>
    <property type="match status" value="1"/>
</dbReference>
<feature type="domain" description="Dihydroxy-acid/6-phosphogluconate dehydratase C-terminal" evidence="12">
    <location>
        <begin position="388"/>
        <end position="578"/>
    </location>
</feature>
<dbReference type="GO" id="GO:0046872">
    <property type="term" value="F:metal ion binding"/>
    <property type="evidence" value="ECO:0007669"/>
    <property type="project" value="UniProtKB-KW"/>
</dbReference>
<protein>
    <recommendedName>
        <fullName evidence="9">dihydroxy-acid dehydratase</fullName>
        <ecNumber evidence="9">4.2.1.9</ecNumber>
    </recommendedName>
</protein>
<evidence type="ECO:0000256" key="6">
    <source>
        <dbReference type="ARBA" id="ARBA00029304"/>
    </source>
</evidence>
<dbReference type="GO" id="GO:0051536">
    <property type="term" value="F:iron-sulfur cluster binding"/>
    <property type="evidence" value="ECO:0007669"/>
    <property type="project" value="UniProtKB-KW"/>
</dbReference>
<dbReference type="Pfam" id="PF24877">
    <property type="entry name" value="ILV_EDD_C"/>
    <property type="match status" value="1"/>
</dbReference>
<comment type="pathway">
    <text evidence="7">Amino-acid biosynthesis; L-valine biosynthesis; L-valine from pyruvate: step 3/4.</text>
</comment>
<dbReference type="InterPro" id="IPR000581">
    <property type="entry name" value="ILV_EDD_N"/>
</dbReference>
<proteinExistence type="inferred from homology"/>
<dbReference type="Pfam" id="PF00920">
    <property type="entry name" value="ILVD_EDD_N"/>
    <property type="match status" value="1"/>
</dbReference>
<dbReference type="NCBIfam" id="NF002068">
    <property type="entry name" value="PRK00911.1"/>
    <property type="match status" value="1"/>
</dbReference>
<evidence type="ECO:0000256" key="10">
    <source>
        <dbReference type="ARBA" id="ARBA00052865"/>
    </source>
</evidence>
<evidence type="ECO:0000256" key="5">
    <source>
        <dbReference type="ARBA" id="ARBA00023239"/>
    </source>
</evidence>
<dbReference type="Gene3D" id="3.50.30.80">
    <property type="entry name" value="IlvD/EDD C-terminal domain-like"/>
    <property type="match status" value="1"/>
</dbReference>
<dbReference type="SUPFAM" id="SSF143975">
    <property type="entry name" value="IlvD/EDD N-terminal domain-like"/>
    <property type="match status" value="1"/>
</dbReference>
<keyword evidence="14" id="KW-1185">Reference proteome</keyword>
<evidence type="ECO:0000256" key="7">
    <source>
        <dbReference type="ARBA" id="ARBA00029436"/>
    </source>
</evidence>
<feature type="domain" description="Dihydroxy-acid/6-phosphogluconate dehydratase N-terminal" evidence="11">
    <location>
        <begin position="51"/>
        <end position="376"/>
    </location>
</feature>
<dbReference type="Proteomes" id="UP001153069">
    <property type="component" value="Unassembled WGS sequence"/>
</dbReference>
<dbReference type="AlphaFoldDB" id="A0A9N8H6Y9"/>